<name>I8AC54_ASPO3</name>
<organism evidence="1 2">
    <name type="scientific">Aspergillus oryzae (strain 3.042)</name>
    <name type="common">Yellow koji mold</name>
    <dbReference type="NCBI Taxonomy" id="1160506"/>
    <lineage>
        <taxon>Eukaryota</taxon>
        <taxon>Fungi</taxon>
        <taxon>Dikarya</taxon>
        <taxon>Ascomycota</taxon>
        <taxon>Pezizomycotina</taxon>
        <taxon>Eurotiomycetes</taxon>
        <taxon>Eurotiomycetidae</taxon>
        <taxon>Eurotiales</taxon>
        <taxon>Aspergillaceae</taxon>
        <taxon>Aspergillus</taxon>
        <taxon>Aspergillus subgen. Circumdati</taxon>
    </lineage>
</organism>
<reference evidence="2" key="2">
    <citation type="submission" date="2012-06" db="EMBL/GenBank/DDBJ databases">
        <title>Comparative genomic analyses of Aspergillus oryzae 3.042 and A. oryzae RIB40 for soy-sauce fermentation.</title>
        <authorList>
            <person name="Zhao G."/>
            <person name="Hou L."/>
            <person name="Wang C."/>
            <person name="Cao X."/>
        </authorList>
    </citation>
    <scope>NUCLEOTIDE SEQUENCE [LARGE SCALE GENOMIC DNA]</scope>
    <source>
        <strain evidence="2">3.042</strain>
    </source>
</reference>
<sequence length="53" mass="6038">MIDDTLHGRYRVVDKLDFGGYSTVWLARDNLLERYVAVKVGISNAVLQKTNIL</sequence>
<reference evidence="1 2" key="1">
    <citation type="journal article" date="2012" name="Eukaryot. Cell">
        <title>Draft genome sequence of Aspergillus oryzae strain 3.042.</title>
        <authorList>
            <person name="Zhao G."/>
            <person name="Yao Y."/>
            <person name="Qi W."/>
            <person name="Wang C."/>
            <person name="Hou L."/>
            <person name="Zeng B."/>
            <person name="Cao X."/>
        </authorList>
    </citation>
    <scope>NUCLEOTIDE SEQUENCE [LARGE SCALE GENOMIC DNA]</scope>
    <source>
        <strain evidence="1 2">3.042</strain>
    </source>
</reference>
<dbReference type="Proteomes" id="UP000002812">
    <property type="component" value="Unassembled WGS sequence"/>
</dbReference>
<dbReference type="Gene3D" id="3.30.200.20">
    <property type="entry name" value="Phosphorylase Kinase, domain 1"/>
    <property type="match status" value="1"/>
</dbReference>
<dbReference type="HOGENOM" id="CLU_3068243_0_0_1"/>
<protein>
    <submittedName>
        <fullName evidence="1">Protein kinase domain protein</fullName>
    </submittedName>
</protein>
<comment type="caution">
    <text evidence="1">The sequence shown here is derived from an EMBL/GenBank/DDBJ whole genome shotgun (WGS) entry which is preliminary data.</text>
</comment>
<keyword evidence="1" id="KW-0418">Kinase</keyword>
<dbReference type="EMBL" id="AKHY01000041">
    <property type="protein sequence ID" value="EIT83022.1"/>
    <property type="molecule type" value="Genomic_DNA"/>
</dbReference>
<dbReference type="GO" id="GO:0016301">
    <property type="term" value="F:kinase activity"/>
    <property type="evidence" value="ECO:0007669"/>
    <property type="project" value="UniProtKB-KW"/>
</dbReference>
<dbReference type="SUPFAM" id="SSF56112">
    <property type="entry name" value="Protein kinase-like (PK-like)"/>
    <property type="match status" value="1"/>
</dbReference>
<gene>
    <name evidence="1" type="ORF">Ao3042_11760</name>
</gene>
<evidence type="ECO:0000313" key="2">
    <source>
        <dbReference type="Proteomes" id="UP000002812"/>
    </source>
</evidence>
<accession>I8AC54</accession>
<dbReference type="OrthoDB" id="5979581at2759"/>
<proteinExistence type="predicted"/>
<dbReference type="InterPro" id="IPR011009">
    <property type="entry name" value="Kinase-like_dom_sf"/>
</dbReference>
<dbReference type="AlphaFoldDB" id="I8AC54"/>
<keyword evidence="1" id="KW-0808">Transferase</keyword>
<evidence type="ECO:0000313" key="1">
    <source>
        <dbReference type="EMBL" id="EIT83022.1"/>
    </source>
</evidence>